<dbReference type="Proteomes" id="UP000219042">
    <property type="component" value="Unassembled WGS sequence"/>
</dbReference>
<evidence type="ECO:0000259" key="5">
    <source>
        <dbReference type="Pfam" id="PF00296"/>
    </source>
</evidence>
<keyword evidence="1" id="KW-0285">Flavoprotein</keyword>
<keyword evidence="7" id="KW-1185">Reference proteome</keyword>
<proteinExistence type="predicted"/>
<gene>
    <name evidence="6" type="ORF">SAMN05421731_105275</name>
</gene>
<dbReference type="RefSeq" id="WP_228150427.1">
    <property type="nucleotide sequence ID" value="NZ_BAABHT010000005.1"/>
</dbReference>
<dbReference type="EMBL" id="OANT01000005">
    <property type="protein sequence ID" value="SNX45720.1"/>
    <property type="molecule type" value="Genomic_DNA"/>
</dbReference>
<keyword evidence="3" id="KW-0560">Oxidoreductase</keyword>
<evidence type="ECO:0000256" key="1">
    <source>
        <dbReference type="ARBA" id="ARBA00022630"/>
    </source>
</evidence>
<dbReference type="GO" id="GO:0008726">
    <property type="term" value="F:alkanesulfonate monooxygenase activity"/>
    <property type="evidence" value="ECO:0007669"/>
    <property type="project" value="TreeGrafter"/>
</dbReference>
<dbReference type="GO" id="GO:0046306">
    <property type="term" value="P:alkanesulfonate catabolic process"/>
    <property type="evidence" value="ECO:0007669"/>
    <property type="project" value="TreeGrafter"/>
</dbReference>
<evidence type="ECO:0000256" key="2">
    <source>
        <dbReference type="ARBA" id="ARBA00022643"/>
    </source>
</evidence>
<evidence type="ECO:0000313" key="6">
    <source>
        <dbReference type="EMBL" id="SNX45720.1"/>
    </source>
</evidence>
<organism evidence="6 7">
    <name type="scientific">Acinetobacter puyangensis</name>
    <dbReference type="NCBI Taxonomy" id="1096779"/>
    <lineage>
        <taxon>Bacteria</taxon>
        <taxon>Pseudomonadati</taxon>
        <taxon>Pseudomonadota</taxon>
        <taxon>Gammaproteobacteria</taxon>
        <taxon>Moraxellales</taxon>
        <taxon>Moraxellaceae</taxon>
        <taxon>Acinetobacter</taxon>
    </lineage>
</organism>
<keyword evidence="2" id="KW-0288">FMN</keyword>
<dbReference type="Gene3D" id="3.20.20.30">
    <property type="entry name" value="Luciferase-like domain"/>
    <property type="match status" value="1"/>
</dbReference>
<sequence length="420" mass="46652">MTLEKHSLVETPEKIKLLWYLTLPDGPIPWEPHGRWNTGFKHLQRLASTIDDLGFYGALLATGLGGNEVLTVTSSLISSTQRLKFLAAIHPGLVGPAKLAQIASTIEQFSEGRLLFNAVNGNDRALPAFGVHYPHDERYRYSLEYWQAFQKIFKGETDGYEGEYIKLAPFPPELVQQSKSVAADSHKKTYYPQGLPLWGAGTSAAGVAHSIEVLDVYLSFADTPQRLGEKFRRVAAEAAKIGKRLKFGTRLQIIVRETEQEAWDYAQYLIDHTSVEYAIQSIKRQLPPGETFESYQSDNPQIQQNIDTIKSGKLPNAKDFEIYPNIWTGPALHGFNVLGPLAGTTLVGSAENVAARIREFQAQGTSAFILSGWPLIDEAYRVADLLFPLLDLDHGFDIPQLASQSRSTSHKFTSEISSST</sequence>
<dbReference type="SUPFAM" id="SSF51679">
    <property type="entry name" value="Bacterial luciferase-like"/>
    <property type="match status" value="1"/>
</dbReference>
<reference evidence="7" key="1">
    <citation type="submission" date="2016-09" db="EMBL/GenBank/DDBJ databases">
        <authorList>
            <person name="Varghese N."/>
            <person name="Submissions S."/>
        </authorList>
    </citation>
    <scope>NUCLEOTIDE SEQUENCE [LARGE SCALE GENOMIC DNA]</scope>
    <source>
        <strain evidence="7">ANC 4466</strain>
    </source>
</reference>
<dbReference type="Pfam" id="PF00296">
    <property type="entry name" value="Bac_luciferase"/>
    <property type="match status" value="1"/>
</dbReference>
<dbReference type="PANTHER" id="PTHR42847">
    <property type="entry name" value="ALKANESULFONATE MONOOXYGENASE"/>
    <property type="match status" value="1"/>
</dbReference>
<accession>A0A240ECT3</accession>
<protein>
    <submittedName>
        <fullName evidence="6">Alkanesulfonate monooxygenase</fullName>
    </submittedName>
</protein>
<evidence type="ECO:0000256" key="4">
    <source>
        <dbReference type="ARBA" id="ARBA00023033"/>
    </source>
</evidence>
<evidence type="ECO:0000256" key="3">
    <source>
        <dbReference type="ARBA" id="ARBA00023002"/>
    </source>
</evidence>
<dbReference type="InterPro" id="IPR036661">
    <property type="entry name" value="Luciferase-like_sf"/>
</dbReference>
<dbReference type="InterPro" id="IPR050172">
    <property type="entry name" value="SsuD_RutA_monooxygenase"/>
</dbReference>
<dbReference type="AlphaFoldDB" id="A0A240ECT3"/>
<feature type="domain" description="Luciferase-like" evidence="5">
    <location>
        <begin position="39"/>
        <end position="365"/>
    </location>
</feature>
<keyword evidence="4 6" id="KW-0503">Monooxygenase</keyword>
<evidence type="ECO:0000313" key="7">
    <source>
        <dbReference type="Proteomes" id="UP000219042"/>
    </source>
</evidence>
<dbReference type="PANTHER" id="PTHR42847:SF4">
    <property type="entry name" value="ALKANESULFONATE MONOOXYGENASE-RELATED"/>
    <property type="match status" value="1"/>
</dbReference>
<name>A0A240ECT3_9GAMM</name>
<dbReference type="InterPro" id="IPR011251">
    <property type="entry name" value="Luciferase-like_dom"/>
</dbReference>